<comment type="caution">
    <text evidence="2">The sequence shown here is derived from an EMBL/GenBank/DDBJ whole genome shotgun (WGS) entry which is preliminary data.</text>
</comment>
<dbReference type="Proteomes" id="UP000249135">
    <property type="component" value="Unassembled WGS sequence"/>
</dbReference>
<evidence type="ECO:0000313" key="2">
    <source>
        <dbReference type="EMBL" id="PZQ53375.1"/>
    </source>
</evidence>
<reference evidence="2 3" key="1">
    <citation type="submission" date="2017-08" db="EMBL/GenBank/DDBJ databases">
        <title>Infants hospitalized years apart are colonized by the same room-sourced microbial strains.</title>
        <authorList>
            <person name="Brooks B."/>
            <person name="Olm M.R."/>
            <person name="Firek B.A."/>
            <person name="Baker R."/>
            <person name="Thomas B.C."/>
            <person name="Morowitz M.J."/>
            <person name="Banfield J.F."/>
        </authorList>
    </citation>
    <scope>NUCLEOTIDE SEQUENCE [LARGE SCALE GENOMIC DNA]</scope>
    <source>
        <strain evidence="2">S2_005_003_R2_41</strain>
    </source>
</reference>
<feature type="transmembrane region" description="Helical" evidence="1">
    <location>
        <begin position="87"/>
        <end position="104"/>
    </location>
</feature>
<keyword evidence="1" id="KW-0812">Transmembrane</keyword>
<sequence length="113" mass="12116">MNALTYATLLFLHVTSAAFWVGGMAAMHFAARPAAVATLAPPQRLPFMAAALGRFFRGVDIALTLLWASGLAMFATLGGFAGSHWRVHAMLTLALVMTGVYVWLRARGLPALR</sequence>
<evidence type="ECO:0000256" key="1">
    <source>
        <dbReference type="SAM" id="Phobius"/>
    </source>
</evidence>
<organism evidence="2 3">
    <name type="scientific">Variovorax paradoxus</name>
    <dbReference type="NCBI Taxonomy" id="34073"/>
    <lineage>
        <taxon>Bacteria</taxon>
        <taxon>Pseudomonadati</taxon>
        <taxon>Pseudomonadota</taxon>
        <taxon>Betaproteobacteria</taxon>
        <taxon>Burkholderiales</taxon>
        <taxon>Comamonadaceae</taxon>
        <taxon>Variovorax</taxon>
    </lineage>
</organism>
<protein>
    <recommendedName>
        <fullName evidence="4">Copper resistance protein D domain-containing protein</fullName>
    </recommendedName>
</protein>
<feature type="transmembrane region" description="Helical" evidence="1">
    <location>
        <begin position="61"/>
        <end position="80"/>
    </location>
</feature>
<dbReference type="EMBL" id="QFPP01000992">
    <property type="protein sequence ID" value="PZQ53375.1"/>
    <property type="molecule type" value="Genomic_DNA"/>
</dbReference>
<keyword evidence="1" id="KW-1133">Transmembrane helix</keyword>
<keyword evidence="1" id="KW-0472">Membrane</keyword>
<proteinExistence type="predicted"/>
<evidence type="ECO:0008006" key="4">
    <source>
        <dbReference type="Google" id="ProtNLM"/>
    </source>
</evidence>
<accession>A0A2W5NRR0</accession>
<evidence type="ECO:0000313" key="3">
    <source>
        <dbReference type="Proteomes" id="UP000249135"/>
    </source>
</evidence>
<gene>
    <name evidence="2" type="ORF">DI563_33145</name>
</gene>
<dbReference type="AlphaFoldDB" id="A0A2W5NRR0"/>
<name>A0A2W5NRR0_VARPD</name>
<feature type="non-terminal residue" evidence="2">
    <location>
        <position position="113"/>
    </location>
</feature>